<name>A0ABV0YB51_9TELE</name>
<proteinExistence type="predicted"/>
<evidence type="ECO:0000313" key="1">
    <source>
        <dbReference type="EMBL" id="MEQ2291044.1"/>
    </source>
</evidence>
<accession>A0ABV0YB51</accession>
<organism evidence="1 2">
    <name type="scientific">Ameca splendens</name>
    <dbReference type="NCBI Taxonomy" id="208324"/>
    <lineage>
        <taxon>Eukaryota</taxon>
        <taxon>Metazoa</taxon>
        <taxon>Chordata</taxon>
        <taxon>Craniata</taxon>
        <taxon>Vertebrata</taxon>
        <taxon>Euteleostomi</taxon>
        <taxon>Actinopterygii</taxon>
        <taxon>Neopterygii</taxon>
        <taxon>Teleostei</taxon>
        <taxon>Neoteleostei</taxon>
        <taxon>Acanthomorphata</taxon>
        <taxon>Ovalentaria</taxon>
        <taxon>Atherinomorphae</taxon>
        <taxon>Cyprinodontiformes</taxon>
        <taxon>Goodeidae</taxon>
        <taxon>Ameca</taxon>
    </lineage>
</organism>
<evidence type="ECO:0000313" key="2">
    <source>
        <dbReference type="Proteomes" id="UP001469553"/>
    </source>
</evidence>
<dbReference type="Proteomes" id="UP001469553">
    <property type="component" value="Unassembled WGS sequence"/>
</dbReference>
<protein>
    <submittedName>
        <fullName evidence="1">Uncharacterized protein</fullName>
    </submittedName>
</protein>
<dbReference type="EMBL" id="JAHRIP010028735">
    <property type="protein sequence ID" value="MEQ2291044.1"/>
    <property type="molecule type" value="Genomic_DNA"/>
</dbReference>
<comment type="caution">
    <text evidence="1">The sequence shown here is derived from an EMBL/GenBank/DDBJ whole genome shotgun (WGS) entry which is preliminary data.</text>
</comment>
<gene>
    <name evidence="1" type="ORF">AMECASPLE_009346</name>
</gene>
<keyword evidence="2" id="KW-1185">Reference proteome</keyword>
<reference evidence="1 2" key="1">
    <citation type="submission" date="2021-06" db="EMBL/GenBank/DDBJ databases">
        <authorList>
            <person name="Palmer J.M."/>
        </authorList>
    </citation>
    <scope>NUCLEOTIDE SEQUENCE [LARGE SCALE GENOMIC DNA]</scope>
    <source>
        <strain evidence="1 2">AS_MEX2019</strain>
        <tissue evidence="1">Muscle</tissue>
    </source>
</reference>
<sequence>MSFGHTFSFNDLSLFSFLPLGTRLLENHFSEISQMLPTFANPASSWCWSSQVRWTTGVSNLLIAWRST</sequence>